<feature type="transmembrane region" description="Helical" evidence="7">
    <location>
        <begin position="300"/>
        <end position="320"/>
    </location>
</feature>
<reference evidence="8 9" key="1">
    <citation type="submission" date="2020-01" db="EMBL/GenBank/DDBJ databases">
        <title>Leptobacterium flavescens.</title>
        <authorList>
            <person name="Wang G."/>
        </authorList>
    </citation>
    <scope>NUCLEOTIDE SEQUENCE [LARGE SCALE GENOMIC DNA]</scope>
    <source>
        <strain evidence="8 9">KCTC 22160</strain>
    </source>
</reference>
<name>A0A6P0UP01_9FLAO</name>
<feature type="transmembrane region" description="Helical" evidence="7">
    <location>
        <begin position="178"/>
        <end position="201"/>
    </location>
</feature>
<dbReference type="AlphaFoldDB" id="A0A6P0UP01"/>
<dbReference type="InterPro" id="IPR005614">
    <property type="entry name" value="NrfD-like"/>
</dbReference>
<feature type="transmembrane region" description="Helical" evidence="7">
    <location>
        <begin position="96"/>
        <end position="118"/>
    </location>
</feature>
<dbReference type="PANTHER" id="PTHR43044">
    <property type="match status" value="1"/>
</dbReference>
<dbReference type="GO" id="GO:0005886">
    <property type="term" value="C:plasma membrane"/>
    <property type="evidence" value="ECO:0007669"/>
    <property type="project" value="UniProtKB-SubCell"/>
</dbReference>
<feature type="transmembrane region" description="Helical" evidence="7">
    <location>
        <begin position="64"/>
        <end position="84"/>
    </location>
</feature>
<feature type="transmembrane region" description="Helical" evidence="7">
    <location>
        <begin position="148"/>
        <end position="166"/>
    </location>
</feature>
<evidence type="ECO:0000256" key="5">
    <source>
        <dbReference type="ARBA" id="ARBA00022989"/>
    </source>
</evidence>
<comment type="similarity">
    <text evidence="2">Belongs to the NrfD family.</text>
</comment>
<keyword evidence="5 7" id="KW-1133">Transmembrane helix</keyword>
<comment type="caution">
    <text evidence="8">The sequence shown here is derived from an EMBL/GenBank/DDBJ whole genome shotgun (WGS) entry which is preliminary data.</text>
</comment>
<evidence type="ECO:0000256" key="2">
    <source>
        <dbReference type="ARBA" id="ARBA00008929"/>
    </source>
</evidence>
<keyword evidence="3" id="KW-1003">Cell membrane</keyword>
<dbReference type="Proteomes" id="UP000468581">
    <property type="component" value="Unassembled WGS sequence"/>
</dbReference>
<keyword evidence="9" id="KW-1185">Reference proteome</keyword>
<dbReference type="EMBL" id="JAABOO010000002">
    <property type="protein sequence ID" value="NER13658.1"/>
    <property type="molecule type" value="Genomic_DNA"/>
</dbReference>
<feature type="transmembrane region" description="Helical" evidence="7">
    <location>
        <begin position="329"/>
        <end position="350"/>
    </location>
</feature>
<protein>
    <submittedName>
        <fullName evidence="8">Polysulfide reductase</fullName>
    </submittedName>
</protein>
<keyword evidence="4 7" id="KW-0812">Transmembrane</keyword>
<evidence type="ECO:0000256" key="1">
    <source>
        <dbReference type="ARBA" id="ARBA00004651"/>
    </source>
</evidence>
<keyword evidence="6 7" id="KW-0472">Membrane</keyword>
<dbReference type="Gene3D" id="1.20.1630.10">
    <property type="entry name" value="Formate dehydrogenase/DMSO reductase domain"/>
    <property type="match status" value="1"/>
</dbReference>
<accession>A0A6P0UP01</accession>
<feature type="transmembrane region" description="Helical" evidence="7">
    <location>
        <begin position="254"/>
        <end position="274"/>
    </location>
</feature>
<evidence type="ECO:0000256" key="4">
    <source>
        <dbReference type="ARBA" id="ARBA00022692"/>
    </source>
</evidence>
<feature type="transmembrane region" description="Helical" evidence="7">
    <location>
        <begin position="25"/>
        <end position="43"/>
    </location>
</feature>
<dbReference type="PANTHER" id="PTHR43044:SF2">
    <property type="entry name" value="POLYSULPHIDE REDUCTASE NRFD"/>
    <property type="match status" value="1"/>
</dbReference>
<evidence type="ECO:0000256" key="3">
    <source>
        <dbReference type="ARBA" id="ARBA00022475"/>
    </source>
</evidence>
<dbReference type="Pfam" id="PF03916">
    <property type="entry name" value="NrfD"/>
    <property type="match status" value="1"/>
</dbReference>
<evidence type="ECO:0000256" key="7">
    <source>
        <dbReference type="SAM" id="Phobius"/>
    </source>
</evidence>
<organism evidence="8 9">
    <name type="scientific">Leptobacterium flavescens</name>
    <dbReference type="NCBI Taxonomy" id="472055"/>
    <lineage>
        <taxon>Bacteria</taxon>
        <taxon>Pseudomonadati</taxon>
        <taxon>Bacteroidota</taxon>
        <taxon>Flavobacteriia</taxon>
        <taxon>Flavobacteriales</taxon>
        <taxon>Flavobacteriaceae</taxon>
        <taxon>Leptobacterium</taxon>
    </lineage>
</organism>
<dbReference type="InterPro" id="IPR054823">
    <property type="entry name" value="DsrP-like"/>
</dbReference>
<evidence type="ECO:0000313" key="9">
    <source>
        <dbReference type="Proteomes" id="UP000468581"/>
    </source>
</evidence>
<dbReference type="RefSeq" id="WP_163606732.1">
    <property type="nucleotide sequence ID" value="NZ_JAABOO010000002.1"/>
</dbReference>
<dbReference type="NCBIfam" id="NF045798">
    <property type="entry name" value="DsrP"/>
    <property type="match status" value="1"/>
</dbReference>
<comment type="subcellular location">
    <subcellularLocation>
        <location evidence="1">Cell membrane</location>
        <topology evidence="1">Multi-pass membrane protein</topology>
    </subcellularLocation>
</comment>
<evidence type="ECO:0000256" key="6">
    <source>
        <dbReference type="ARBA" id="ARBA00023136"/>
    </source>
</evidence>
<proteinExistence type="inferred from homology"/>
<gene>
    <name evidence="8" type="ORF">GWK08_09430</name>
</gene>
<feature type="transmembrane region" description="Helical" evidence="7">
    <location>
        <begin position="221"/>
        <end position="242"/>
    </location>
</feature>
<feature type="transmembrane region" description="Helical" evidence="7">
    <location>
        <begin position="370"/>
        <end position="390"/>
    </location>
</feature>
<evidence type="ECO:0000313" key="8">
    <source>
        <dbReference type="EMBL" id="NER13658.1"/>
    </source>
</evidence>
<sequence>MAFFKVFGSLVKDSLRVTTHGSRHYHIWMAFLTFIMLVGMYCYSIQIEHGLSVTGMTDRVSWGLYISNFTFLVGVAAAAVMLVLPTYVLKDVDFKQAVLIGEGLAVAALLMCLAFVVADMGGPAVLWHMIPGIGVFNFPNSMLTWDVIALNGYLFINITIPLYILVMHYQGKTPNPKIYIPGVFISVFWAVGIHLVTAFLYQGLQARPFWNNALLGPRFLASAFAAGPALIILVLAIIRNFTKFVIEDKTIKKIGMVVAVAAQINLIMLASELFKEFYAPTHHSESAYYLFFGLEGKTALLPWIWTAIPLNILATVLLTFHKLRNNLNILYFSCLILFIAIWIEKGFGLIVPGFIPGPWGKIAEYTPTGIEIGVTLGIWAMGAFIFTILAKTSIKIESGELRFRGKK</sequence>